<protein>
    <recommendedName>
        <fullName evidence="1">Gcp-like domain-containing protein</fullName>
    </recommendedName>
</protein>
<dbReference type="PANTHER" id="PTHR11735">
    <property type="entry name" value="TRNA N6-ADENOSINE THREONYLCARBAMOYLTRANSFERASE"/>
    <property type="match status" value="1"/>
</dbReference>
<feature type="domain" description="Gcp-like" evidence="1">
    <location>
        <begin position="30"/>
        <end position="224"/>
    </location>
</feature>
<accession>A0A073K3D5</accession>
<comment type="caution">
    <text evidence="2">The sequence shown here is derived from an EMBL/GenBank/DDBJ whole genome shotgun (WGS) entry which is preliminary data.</text>
</comment>
<dbReference type="PANTHER" id="PTHR11735:SF11">
    <property type="entry name" value="TRNA THREONYLCARBAMOYLADENOSINE BIOSYNTHESIS PROTEIN TSAB"/>
    <property type="match status" value="1"/>
</dbReference>
<gene>
    <name evidence="2" type="ORF">BAGA_24830</name>
</gene>
<name>A0A073K3D5_9BACI</name>
<dbReference type="NCBIfam" id="TIGR03725">
    <property type="entry name" value="T6A_YeaZ"/>
    <property type="match status" value="1"/>
</dbReference>
<dbReference type="GO" id="GO:0005829">
    <property type="term" value="C:cytosol"/>
    <property type="evidence" value="ECO:0007669"/>
    <property type="project" value="TreeGrafter"/>
</dbReference>
<dbReference type="EMBL" id="JOTM01000054">
    <property type="protein sequence ID" value="KEK21829.1"/>
    <property type="molecule type" value="Genomic_DNA"/>
</dbReference>
<dbReference type="STRING" id="574375.AZF08_24645"/>
<dbReference type="RefSeq" id="WP_033678836.1">
    <property type="nucleotide sequence ID" value="NZ_JOTM01000054.1"/>
</dbReference>
<dbReference type="GO" id="GO:0002949">
    <property type="term" value="P:tRNA threonylcarbamoyladenosine modification"/>
    <property type="evidence" value="ECO:0007669"/>
    <property type="project" value="InterPro"/>
</dbReference>
<organism evidence="2 3">
    <name type="scientific">Bacillus gaemokensis</name>
    <dbReference type="NCBI Taxonomy" id="574375"/>
    <lineage>
        <taxon>Bacteria</taxon>
        <taxon>Bacillati</taxon>
        <taxon>Bacillota</taxon>
        <taxon>Bacilli</taxon>
        <taxon>Bacillales</taxon>
        <taxon>Bacillaceae</taxon>
        <taxon>Bacillus</taxon>
        <taxon>Bacillus cereus group</taxon>
    </lineage>
</organism>
<dbReference type="InterPro" id="IPR000905">
    <property type="entry name" value="Gcp-like_dom"/>
</dbReference>
<dbReference type="InterPro" id="IPR022496">
    <property type="entry name" value="T6A_TsaB"/>
</dbReference>
<dbReference type="Gene3D" id="3.30.420.40">
    <property type="match status" value="2"/>
</dbReference>
<dbReference type="eggNOG" id="COG1214">
    <property type="taxonomic scope" value="Bacteria"/>
</dbReference>
<dbReference type="OrthoDB" id="9784166at2"/>
<dbReference type="Proteomes" id="UP000027778">
    <property type="component" value="Unassembled WGS sequence"/>
</dbReference>
<dbReference type="InterPro" id="IPR043129">
    <property type="entry name" value="ATPase_NBD"/>
</dbReference>
<dbReference type="SUPFAM" id="SSF53067">
    <property type="entry name" value="Actin-like ATPase domain"/>
    <property type="match status" value="2"/>
</dbReference>
<evidence type="ECO:0000313" key="3">
    <source>
        <dbReference type="Proteomes" id="UP000027778"/>
    </source>
</evidence>
<dbReference type="AlphaFoldDB" id="A0A073K3D5"/>
<evidence type="ECO:0000313" key="2">
    <source>
        <dbReference type="EMBL" id="KEK21829.1"/>
    </source>
</evidence>
<sequence>MKVLAIDTSNYVMGVSLIDGNTVVGEIITNLTKNHSVRLMPAVEQLLKECNVKPKELDKIVVAAGPGSYTGVRIGVTAAKTLAWSLQIPIVGVSSLEVVAANGSNFQGVICPLFDGRRGQIYTGLYTYKEEQLSSIEDDRIVLIVDWLQMLKDMGQPVLFIGNDVEQHKETIIEYLGDQAVFASFTKNNPRPSELAFLGLQKEEQSVHTFVPSYLRLAEAETKWLESQKK</sequence>
<reference evidence="2 3" key="1">
    <citation type="submission" date="2014-06" db="EMBL/GenBank/DDBJ databases">
        <title>Draft genome sequence of Bacillus gaemokensis JCM 15801 (MCCC 1A00707).</title>
        <authorList>
            <person name="Lai Q."/>
            <person name="Liu Y."/>
            <person name="Shao Z."/>
        </authorList>
    </citation>
    <scope>NUCLEOTIDE SEQUENCE [LARGE SCALE GENOMIC DNA]</scope>
    <source>
        <strain evidence="2 3">JCM 15801</strain>
    </source>
</reference>
<evidence type="ECO:0000259" key="1">
    <source>
        <dbReference type="Pfam" id="PF00814"/>
    </source>
</evidence>
<proteinExistence type="predicted"/>
<keyword evidence="3" id="KW-1185">Reference proteome</keyword>
<dbReference type="CDD" id="cd24032">
    <property type="entry name" value="ASKHA_NBD_TsaB"/>
    <property type="match status" value="1"/>
</dbReference>
<dbReference type="Pfam" id="PF00814">
    <property type="entry name" value="TsaD"/>
    <property type="match status" value="1"/>
</dbReference>